<accession>A0A963YZV3</accession>
<dbReference type="EMBL" id="JAESVA010000002">
    <property type="protein sequence ID" value="MCB8880131.1"/>
    <property type="molecule type" value="Genomic_DNA"/>
</dbReference>
<evidence type="ECO:0000313" key="2">
    <source>
        <dbReference type="EMBL" id="MCB8880131.1"/>
    </source>
</evidence>
<evidence type="ECO:0000313" key="3">
    <source>
        <dbReference type="Proteomes" id="UP000721844"/>
    </source>
</evidence>
<dbReference type="Proteomes" id="UP000721844">
    <property type="component" value="Unassembled WGS sequence"/>
</dbReference>
<feature type="compositionally biased region" description="Polar residues" evidence="1">
    <location>
        <begin position="219"/>
        <end position="237"/>
    </location>
</feature>
<protein>
    <submittedName>
        <fullName evidence="2">Uncharacterized protein</fullName>
    </submittedName>
</protein>
<dbReference type="Pfam" id="PF24175">
    <property type="entry name" value="SU10_adaptor"/>
    <property type="match status" value="1"/>
</dbReference>
<reference evidence="2 3" key="1">
    <citation type="journal article" date="2021" name="Microorganisms">
        <title>Acidisoma silvae sp. nov. and Acidisomacellulosilytica sp. nov., Two Acidophilic Bacteria Isolated from Decaying Wood, Hydrolyzing Cellulose and Producing Poly-3-hydroxybutyrate.</title>
        <authorList>
            <person name="Mieszkin S."/>
            <person name="Pouder E."/>
            <person name="Uroz S."/>
            <person name="Simon-Colin C."/>
            <person name="Alain K."/>
        </authorList>
    </citation>
    <scope>NUCLEOTIDE SEQUENCE [LARGE SCALE GENOMIC DNA]</scope>
    <source>
        <strain evidence="2 3">HW T5.17</strain>
    </source>
</reference>
<proteinExistence type="predicted"/>
<comment type="caution">
    <text evidence="2">The sequence shown here is derived from an EMBL/GenBank/DDBJ whole genome shotgun (WGS) entry which is preliminary data.</text>
</comment>
<gene>
    <name evidence="2" type="ORF">ACELLULO517_07780</name>
</gene>
<organism evidence="2 3">
    <name type="scientific">Acidisoma cellulosilyticum</name>
    <dbReference type="NCBI Taxonomy" id="2802395"/>
    <lineage>
        <taxon>Bacteria</taxon>
        <taxon>Pseudomonadati</taxon>
        <taxon>Pseudomonadota</taxon>
        <taxon>Alphaproteobacteria</taxon>
        <taxon>Acetobacterales</taxon>
        <taxon>Acidocellaceae</taxon>
        <taxon>Acidisoma</taxon>
    </lineage>
</organism>
<dbReference type="InterPro" id="IPR056209">
    <property type="entry name" value="SU10_adaptor"/>
</dbReference>
<name>A0A963YZV3_9PROT</name>
<dbReference type="RefSeq" id="WP_227306737.1">
    <property type="nucleotide sequence ID" value="NZ_JAESVA010000002.1"/>
</dbReference>
<sequence>MSYDYAGYQTALVTLMATTTEDPYFVTILPDIIDYAELRIYQELDLLNTRFRDATSTTAIGSRQVSLPATLIVLETLAIISPAGSTTATSGARRICQAVTHDFIDMIYPSDGVAYQATPQFFAMLTQTTVLLGPCPDGVYGIEITGTSRPAPLSDDNTTTMLTEMLPALFLAASMVFASGYQKNFGSQADDPKMATSWETQYKELMQYAKSEEFRKKMQSSSWTSQINPTSVDKQRG</sequence>
<feature type="region of interest" description="Disordered" evidence="1">
    <location>
        <begin position="215"/>
        <end position="237"/>
    </location>
</feature>
<keyword evidence="3" id="KW-1185">Reference proteome</keyword>
<dbReference type="AlphaFoldDB" id="A0A963YZV3"/>
<evidence type="ECO:0000256" key="1">
    <source>
        <dbReference type="SAM" id="MobiDB-lite"/>
    </source>
</evidence>